<dbReference type="InterPro" id="IPR044068">
    <property type="entry name" value="CB"/>
</dbReference>
<dbReference type="PROSITE" id="PS51900">
    <property type="entry name" value="CB"/>
    <property type="match status" value="1"/>
</dbReference>
<dbReference type="Proteomes" id="UP000216024">
    <property type="component" value="Unassembled WGS sequence"/>
</dbReference>
<dbReference type="InterPro" id="IPR050090">
    <property type="entry name" value="Tyrosine_recombinase_XerCD"/>
</dbReference>
<dbReference type="Pfam" id="PF00589">
    <property type="entry name" value="Phage_integrase"/>
    <property type="match status" value="1"/>
</dbReference>
<evidence type="ECO:0000259" key="5">
    <source>
        <dbReference type="PROSITE" id="PS51898"/>
    </source>
</evidence>
<gene>
    <name evidence="7" type="ORF">CCE28_00105</name>
</gene>
<keyword evidence="8" id="KW-1185">Reference proteome</keyword>
<dbReference type="PANTHER" id="PTHR30349">
    <property type="entry name" value="PHAGE INTEGRASE-RELATED"/>
    <property type="match status" value="1"/>
</dbReference>
<dbReference type="AlphaFoldDB" id="A0A267MMN5"/>
<dbReference type="OrthoDB" id="9785687at2"/>
<evidence type="ECO:0000256" key="4">
    <source>
        <dbReference type="PROSITE-ProRule" id="PRU01248"/>
    </source>
</evidence>
<dbReference type="PROSITE" id="PS51898">
    <property type="entry name" value="TYR_RECOMBINASE"/>
    <property type="match status" value="1"/>
</dbReference>
<dbReference type="SUPFAM" id="SSF56349">
    <property type="entry name" value="DNA breaking-rejoining enzymes"/>
    <property type="match status" value="1"/>
</dbReference>
<dbReference type="Gene3D" id="1.10.150.130">
    <property type="match status" value="1"/>
</dbReference>
<evidence type="ECO:0000256" key="2">
    <source>
        <dbReference type="ARBA" id="ARBA00023125"/>
    </source>
</evidence>
<feature type="domain" description="Core-binding (CB)" evidence="6">
    <location>
        <begin position="61"/>
        <end position="151"/>
    </location>
</feature>
<organism evidence="7 8">
    <name type="scientific">Anaeromicrobium sediminis</name>
    <dbReference type="NCBI Taxonomy" id="1478221"/>
    <lineage>
        <taxon>Bacteria</taxon>
        <taxon>Bacillati</taxon>
        <taxon>Bacillota</taxon>
        <taxon>Clostridia</taxon>
        <taxon>Peptostreptococcales</taxon>
        <taxon>Thermotaleaceae</taxon>
        <taxon>Anaeromicrobium</taxon>
    </lineage>
</organism>
<dbReference type="GO" id="GO:0006310">
    <property type="term" value="P:DNA recombination"/>
    <property type="evidence" value="ECO:0007669"/>
    <property type="project" value="UniProtKB-KW"/>
</dbReference>
<protein>
    <recommendedName>
        <fullName evidence="9">Tyr recombinase domain-containing protein</fullName>
    </recommendedName>
</protein>
<evidence type="ECO:0000313" key="7">
    <source>
        <dbReference type="EMBL" id="PAB60871.1"/>
    </source>
</evidence>
<proteinExistence type="inferred from homology"/>
<dbReference type="CDD" id="cd00397">
    <property type="entry name" value="DNA_BRE_C"/>
    <property type="match status" value="1"/>
</dbReference>
<feature type="domain" description="Tyr recombinase" evidence="5">
    <location>
        <begin position="172"/>
        <end position="354"/>
    </location>
</feature>
<evidence type="ECO:0000256" key="1">
    <source>
        <dbReference type="ARBA" id="ARBA00008857"/>
    </source>
</evidence>
<dbReference type="GO" id="GO:0015074">
    <property type="term" value="P:DNA integration"/>
    <property type="evidence" value="ECO:0007669"/>
    <property type="project" value="InterPro"/>
</dbReference>
<dbReference type="InterPro" id="IPR013762">
    <property type="entry name" value="Integrase-like_cat_sf"/>
</dbReference>
<comment type="similarity">
    <text evidence="1">Belongs to the 'phage' integrase family.</text>
</comment>
<dbReference type="PANTHER" id="PTHR30349:SF41">
    <property type="entry name" value="INTEGRASE_RECOMBINASE PROTEIN MJ0367-RELATED"/>
    <property type="match status" value="1"/>
</dbReference>
<dbReference type="InterPro" id="IPR002104">
    <property type="entry name" value="Integrase_catalytic"/>
</dbReference>
<reference evidence="7 8" key="1">
    <citation type="submission" date="2017-06" db="EMBL/GenBank/DDBJ databases">
        <title>Draft genome sequence of anaerobic fermentative bacterium Anaeromicrobium sediminis DY2726D isolated from West Pacific Ocean sediments.</title>
        <authorList>
            <person name="Zeng X."/>
        </authorList>
    </citation>
    <scope>NUCLEOTIDE SEQUENCE [LARGE SCALE GENOMIC DNA]</scope>
    <source>
        <strain evidence="7 8">DY2726D</strain>
    </source>
</reference>
<keyword evidence="3" id="KW-0233">DNA recombination</keyword>
<comment type="caution">
    <text evidence="7">The sequence shown here is derived from an EMBL/GenBank/DDBJ whole genome shotgun (WGS) entry which is preliminary data.</text>
</comment>
<name>A0A267MMN5_9FIRM</name>
<dbReference type="InterPro" id="IPR010998">
    <property type="entry name" value="Integrase_recombinase_N"/>
</dbReference>
<evidence type="ECO:0008006" key="9">
    <source>
        <dbReference type="Google" id="ProtNLM"/>
    </source>
</evidence>
<accession>A0A267MMN5</accession>
<evidence type="ECO:0000313" key="8">
    <source>
        <dbReference type="Proteomes" id="UP000216024"/>
    </source>
</evidence>
<dbReference type="Gene3D" id="1.10.443.10">
    <property type="entry name" value="Intergrase catalytic core"/>
    <property type="match status" value="1"/>
</dbReference>
<dbReference type="EMBL" id="NIBG01000001">
    <property type="protein sequence ID" value="PAB60871.1"/>
    <property type="molecule type" value="Genomic_DNA"/>
</dbReference>
<keyword evidence="2 4" id="KW-0238">DNA-binding</keyword>
<dbReference type="GO" id="GO:0003677">
    <property type="term" value="F:DNA binding"/>
    <property type="evidence" value="ECO:0007669"/>
    <property type="project" value="UniProtKB-UniRule"/>
</dbReference>
<evidence type="ECO:0000256" key="3">
    <source>
        <dbReference type="ARBA" id="ARBA00023172"/>
    </source>
</evidence>
<evidence type="ECO:0000259" key="6">
    <source>
        <dbReference type="PROSITE" id="PS51900"/>
    </source>
</evidence>
<dbReference type="InterPro" id="IPR011010">
    <property type="entry name" value="DNA_brk_join_enz"/>
</dbReference>
<sequence length="364" mass="43441">MVSTNYVEAIFYFEFFINQYVQYHFTWNFKSMEVLKMAISMNGRKKIKTSMKVDQFSRKEITIKEFIELHNEFIRDKMLENLSQKTIKDHKYLFTFLTRWIEQSNWSDTNQCVQKSLFMDYKEYMLYEKNYAPCTVNIRLRPLKAYINWLLKNQYIKNNFNNHIKLVKVADDRIMPLSKIEVKKLIEVIGNYTYARFRDLTITITILDCGIRIGELLQTTINDVNFAKGFIIVRAKVSKTRTERILPVSKRTLNHLEQLKEIAIEQNQIHLFLSTTGKKAIAEGDIFTNFRKYKVYANINKKCTPYVLKHTFATQMVKKGVDIFTLQRLMGHNNITTTRQYVYLDNDDILEKHRQSDILNYFFT</sequence>